<keyword evidence="4" id="KW-1185">Reference proteome</keyword>
<dbReference type="Proteomes" id="UP001153714">
    <property type="component" value="Chromosome 7"/>
</dbReference>
<dbReference type="EMBL" id="OU893338">
    <property type="protein sequence ID" value="CAG9795040.1"/>
    <property type="molecule type" value="Genomic_DNA"/>
</dbReference>
<gene>
    <name evidence="3" type="ORF">DIATSA_LOCUS12349</name>
</gene>
<dbReference type="AlphaFoldDB" id="A0A9N9RE97"/>
<organism evidence="3 4">
    <name type="scientific">Diatraea saccharalis</name>
    <name type="common">sugarcane borer</name>
    <dbReference type="NCBI Taxonomy" id="40085"/>
    <lineage>
        <taxon>Eukaryota</taxon>
        <taxon>Metazoa</taxon>
        <taxon>Ecdysozoa</taxon>
        <taxon>Arthropoda</taxon>
        <taxon>Hexapoda</taxon>
        <taxon>Insecta</taxon>
        <taxon>Pterygota</taxon>
        <taxon>Neoptera</taxon>
        <taxon>Endopterygota</taxon>
        <taxon>Lepidoptera</taxon>
        <taxon>Glossata</taxon>
        <taxon>Ditrysia</taxon>
        <taxon>Pyraloidea</taxon>
        <taxon>Crambidae</taxon>
        <taxon>Crambinae</taxon>
        <taxon>Diatraea</taxon>
    </lineage>
</organism>
<reference evidence="3" key="1">
    <citation type="submission" date="2021-12" db="EMBL/GenBank/DDBJ databases">
        <authorList>
            <person name="King R."/>
        </authorList>
    </citation>
    <scope>NUCLEOTIDE SEQUENCE</scope>
</reference>
<evidence type="ECO:0000256" key="2">
    <source>
        <dbReference type="SAM" id="MobiDB-lite"/>
    </source>
</evidence>
<dbReference type="PANTHER" id="PTHR14690">
    <property type="entry name" value="IQ MOTIF CONTAINING WITH AAA DOMAIN 1"/>
    <property type="match status" value="1"/>
</dbReference>
<dbReference type="OrthoDB" id="6616786at2759"/>
<dbReference type="PANTHER" id="PTHR14690:SF0">
    <property type="entry name" value="IQ MOTIF CONTAINING WITH AAA DOMAIN 1"/>
    <property type="match status" value="1"/>
</dbReference>
<feature type="coiled-coil region" evidence="1">
    <location>
        <begin position="438"/>
        <end position="469"/>
    </location>
</feature>
<reference evidence="3" key="2">
    <citation type="submission" date="2022-10" db="EMBL/GenBank/DDBJ databases">
        <authorList>
            <consortium name="ENA_rothamsted_submissions"/>
            <consortium name="culmorum"/>
            <person name="King R."/>
        </authorList>
    </citation>
    <scope>NUCLEOTIDE SEQUENCE</scope>
</reference>
<evidence type="ECO:0000313" key="4">
    <source>
        <dbReference type="Proteomes" id="UP001153714"/>
    </source>
</evidence>
<accession>A0A9N9RE97</accession>
<sequence length="595" mass="71841">MSSDFYFRKWKQTLIHLEDLVQLDLEYQSSKEHDKTICAAVMRLTGILGRYNQLHNEALECLQQNLQVQKVHYIADVVKAITKRILELKHNIRKLECSNIQFMGHGLANHKLTPMDAELSEFPPHVKRPEHIELLIEEAFKKSEERKQELRRLALESEQLKNNESRPVTNWWDDEQQEENESYQESITEKESEETLQRKQMAAIIQAHERSRAYFEIKRKRKLQFKEYELLGMQLNRKLNKDPSNNNDEVRSEKLSFDRMQRRKIIELEWRDSCEKLKQEFMKRKLDDVAENYRDFVRCWFRKCEIVSVLIMKEELPDPVEWWEQYEQYLADKKSNKNQTAMQKKYEEMQAKEEAMMKKREELIKKKLQTELMRKLMKNPTLHPGYIYPQSKKTNHILEVIKCYNDDWSQLDLLNSLDVKERFVHDVDINNVYAEIRKEIMNAVNDDMREELKLLKKALKNDYENMDEKLPEPMRKDKYIFFSNHSVPADLNVAGLAFVLRGYSYGYLKKALTDFLSPERVVKIAAYGLFPQEIYDYIINDAENKIEYEKYQKWYYDQAHWGKKEKKHIMEQREYKEALIMYQERIKKKNNQQHK</sequence>
<evidence type="ECO:0000256" key="1">
    <source>
        <dbReference type="SAM" id="Coils"/>
    </source>
</evidence>
<dbReference type="InterPro" id="IPR052267">
    <property type="entry name" value="N-DRC_Component"/>
</dbReference>
<evidence type="ECO:0000313" key="3">
    <source>
        <dbReference type="EMBL" id="CAG9795040.1"/>
    </source>
</evidence>
<keyword evidence="1" id="KW-0175">Coiled coil</keyword>
<protein>
    <submittedName>
        <fullName evidence="3">Uncharacterized protein</fullName>
    </submittedName>
</protein>
<name>A0A9N9RE97_9NEOP</name>
<feature type="compositionally biased region" description="Acidic residues" evidence="2">
    <location>
        <begin position="172"/>
        <end position="182"/>
    </location>
</feature>
<proteinExistence type="predicted"/>
<feature type="region of interest" description="Disordered" evidence="2">
    <location>
        <begin position="165"/>
        <end position="195"/>
    </location>
</feature>